<evidence type="ECO:0000313" key="5">
    <source>
        <dbReference type="Proteomes" id="UP000466794"/>
    </source>
</evidence>
<dbReference type="GO" id="GO:0015927">
    <property type="term" value="F:trehalase activity"/>
    <property type="evidence" value="ECO:0007669"/>
    <property type="project" value="TreeGrafter"/>
</dbReference>
<dbReference type="InterPro" id="IPR011613">
    <property type="entry name" value="GH15-like"/>
</dbReference>
<sequence length="592" mass="64377">MIVVPDSVLRQPHVLREYAFLADGERGALVGPRGDISWLCVPGWDSAALFQSLLGGAGVYAVTPVERFVWGGNYDRGSLIWNSRWITDSATIECREALAFPGDPHCAVLLRRLRAVHGRAVVEVELAPSAEFGAEPLTDVRRRGEIWEARSGGIRIRWSGAPHALLRADTHGPTWHLRLEVPEGEQTDLVLEMSDRVLPETPVDAETAWKATESSWRDEQPTAARGAAERDTAHSYAVLRGMTSGGGGMVAAATTGLPERADQGGNYDYRYVWIRDQCLAGQAVAAAGPCPLLDDAVRFTAERLLTDGPRLAPAYTTAGAQVPARTDLALPGYPGGGALVGNRVRDQFQLDVFGEALLLFAAAGRFDHLTAEHRRAVTIAVESIAALRDRPDAGIWELDDERWTHSRLVCAAGLRAVAQVRACGADSTRCTALADTLVAEAAVHPTGRWQRSPEHPEVDAALLLPIVRGALPIGDPRNRATFAAVHRELSTDYYVYRYRHDQRPLEQSEGAFLLCGFAMSMAAADLGQPVTAARYFERNRAACGTPGLFAEEFDVIERQLRGNLPQAFVHALLFESSIRAARPGEWAAPEHG</sequence>
<dbReference type="RefSeq" id="WP_157386642.1">
    <property type="nucleotide sequence ID" value="NZ_WRPP01000001.1"/>
</dbReference>
<dbReference type="AlphaFoldDB" id="A0A7K1USE9"/>
<proteinExistence type="predicted"/>
<dbReference type="PANTHER" id="PTHR31616:SF10">
    <property type="entry name" value="TREHALASE"/>
    <property type="match status" value="1"/>
</dbReference>
<accession>A0A7K1USE9</accession>
<dbReference type="InterPro" id="IPR012341">
    <property type="entry name" value="6hp_glycosidase-like_sf"/>
</dbReference>
<keyword evidence="5" id="KW-1185">Reference proteome</keyword>
<feature type="domain" description="GH15-like" evidence="2">
    <location>
        <begin position="245"/>
        <end position="574"/>
    </location>
</feature>
<organism evidence="4 5">
    <name type="scientific">Nocardia terrae</name>
    <dbReference type="NCBI Taxonomy" id="2675851"/>
    <lineage>
        <taxon>Bacteria</taxon>
        <taxon>Bacillati</taxon>
        <taxon>Actinomycetota</taxon>
        <taxon>Actinomycetes</taxon>
        <taxon>Mycobacteriales</taxon>
        <taxon>Nocardiaceae</taxon>
        <taxon>Nocardia</taxon>
    </lineage>
</organism>
<dbReference type="Proteomes" id="UP000466794">
    <property type="component" value="Unassembled WGS sequence"/>
</dbReference>
<name>A0A7K1USE9_9NOCA</name>
<dbReference type="Gene3D" id="1.50.10.10">
    <property type="match status" value="1"/>
</dbReference>
<evidence type="ECO:0000259" key="2">
    <source>
        <dbReference type="Pfam" id="PF00723"/>
    </source>
</evidence>
<evidence type="ECO:0000259" key="3">
    <source>
        <dbReference type="Pfam" id="PF19291"/>
    </source>
</evidence>
<dbReference type="GO" id="GO:0005993">
    <property type="term" value="P:trehalose catabolic process"/>
    <property type="evidence" value="ECO:0007669"/>
    <property type="project" value="TreeGrafter"/>
</dbReference>
<dbReference type="PANTHER" id="PTHR31616">
    <property type="entry name" value="TREHALASE"/>
    <property type="match status" value="1"/>
</dbReference>
<dbReference type="InterPro" id="IPR008928">
    <property type="entry name" value="6-hairpin_glycosidase_sf"/>
</dbReference>
<evidence type="ECO:0000313" key="4">
    <source>
        <dbReference type="EMBL" id="MVU77276.1"/>
    </source>
</evidence>
<feature type="region of interest" description="Disordered" evidence="1">
    <location>
        <begin position="209"/>
        <end position="231"/>
    </location>
</feature>
<keyword evidence="4" id="KW-0378">Hydrolase</keyword>
<dbReference type="EMBL" id="WRPP01000001">
    <property type="protein sequence ID" value="MVU77276.1"/>
    <property type="molecule type" value="Genomic_DNA"/>
</dbReference>
<evidence type="ECO:0000256" key="1">
    <source>
        <dbReference type="SAM" id="MobiDB-lite"/>
    </source>
</evidence>
<dbReference type="Pfam" id="PF00723">
    <property type="entry name" value="Glyco_hydro_15"/>
    <property type="match status" value="1"/>
</dbReference>
<protein>
    <submittedName>
        <fullName evidence="4">Glycoside hydrolase family 15 protein</fullName>
    </submittedName>
</protein>
<dbReference type="InterPro" id="IPR045582">
    <property type="entry name" value="Trehalase-like_N"/>
</dbReference>
<feature type="domain" description="Trehalase-like N-terminal" evidence="3">
    <location>
        <begin position="17"/>
        <end position="138"/>
    </location>
</feature>
<gene>
    <name evidence="4" type="ORF">GPX89_08460</name>
</gene>
<reference evidence="4 5" key="1">
    <citation type="submission" date="2019-12" db="EMBL/GenBank/DDBJ databases">
        <title>Nocardia sp. nov. ET3-3 isolated from soil.</title>
        <authorList>
            <person name="Kanchanasin P."/>
            <person name="Tanasupawat S."/>
            <person name="Yuki M."/>
            <person name="Kudo T."/>
        </authorList>
    </citation>
    <scope>NUCLEOTIDE SEQUENCE [LARGE SCALE GENOMIC DNA]</scope>
    <source>
        <strain evidence="4 5">ET3-3</strain>
    </source>
</reference>
<dbReference type="Pfam" id="PF19291">
    <property type="entry name" value="TREH_N"/>
    <property type="match status" value="1"/>
</dbReference>
<comment type="caution">
    <text evidence="4">The sequence shown here is derived from an EMBL/GenBank/DDBJ whole genome shotgun (WGS) entry which is preliminary data.</text>
</comment>
<dbReference type="SUPFAM" id="SSF48208">
    <property type="entry name" value="Six-hairpin glycosidases"/>
    <property type="match status" value="1"/>
</dbReference>